<accession>A0A2P2PIX0</accession>
<protein>
    <submittedName>
        <fullName evidence="2">Uncharacterized protein</fullName>
    </submittedName>
</protein>
<name>A0A2P2PIX0_RHIMU</name>
<dbReference type="AlphaFoldDB" id="A0A2P2PIX0"/>
<proteinExistence type="predicted"/>
<organism evidence="2">
    <name type="scientific">Rhizophora mucronata</name>
    <name type="common">Asiatic mangrove</name>
    <dbReference type="NCBI Taxonomy" id="61149"/>
    <lineage>
        <taxon>Eukaryota</taxon>
        <taxon>Viridiplantae</taxon>
        <taxon>Streptophyta</taxon>
        <taxon>Embryophyta</taxon>
        <taxon>Tracheophyta</taxon>
        <taxon>Spermatophyta</taxon>
        <taxon>Magnoliopsida</taxon>
        <taxon>eudicotyledons</taxon>
        <taxon>Gunneridae</taxon>
        <taxon>Pentapetalae</taxon>
        <taxon>rosids</taxon>
        <taxon>fabids</taxon>
        <taxon>Malpighiales</taxon>
        <taxon>Rhizophoraceae</taxon>
        <taxon>Rhizophora</taxon>
    </lineage>
</organism>
<keyword evidence="1" id="KW-0812">Transmembrane</keyword>
<reference evidence="2" key="1">
    <citation type="submission" date="2018-02" db="EMBL/GenBank/DDBJ databases">
        <title>Rhizophora mucronata_Transcriptome.</title>
        <authorList>
            <person name="Meera S.P."/>
            <person name="Sreeshan A."/>
            <person name="Augustine A."/>
        </authorList>
    </citation>
    <scope>NUCLEOTIDE SEQUENCE</scope>
    <source>
        <tissue evidence="2">Leaf</tissue>
    </source>
</reference>
<evidence type="ECO:0000313" key="2">
    <source>
        <dbReference type="EMBL" id="MBX54720.1"/>
    </source>
</evidence>
<keyword evidence="1" id="KW-0472">Membrane</keyword>
<sequence>MRISFSLTLSLVTRLKLPIGQFHFLSLGAILFCGSQFLIKLNFIQLNYLASKGVFSLPDNPCWIEERNFYSAKNVLI</sequence>
<keyword evidence="1" id="KW-1133">Transmembrane helix</keyword>
<evidence type="ECO:0000256" key="1">
    <source>
        <dbReference type="SAM" id="Phobius"/>
    </source>
</evidence>
<feature type="transmembrane region" description="Helical" evidence="1">
    <location>
        <begin position="20"/>
        <end position="39"/>
    </location>
</feature>
<dbReference type="EMBL" id="GGEC01074236">
    <property type="protein sequence ID" value="MBX54720.1"/>
    <property type="molecule type" value="Transcribed_RNA"/>
</dbReference>